<evidence type="ECO:0000256" key="5">
    <source>
        <dbReference type="ARBA" id="ARBA00022692"/>
    </source>
</evidence>
<feature type="transmembrane region" description="Helical" evidence="10">
    <location>
        <begin position="291"/>
        <end position="310"/>
    </location>
</feature>
<comment type="similarity">
    <text evidence="9">Belongs to the binding-protein-dependent transport system permease family. LivHM subfamily.</text>
</comment>
<keyword evidence="5 10" id="KW-0812">Transmembrane</keyword>
<keyword evidence="8 10" id="KW-0472">Membrane</keyword>
<proteinExistence type="inferred from homology"/>
<name>A0ABM9ZW45_9BACT</name>
<feature type="transmembrane region" description="Helical" evidence="10">
    <location>
        <begin position="252"/>
        <end position="279"/>
    </location>
</feature>
<dbReference type="InterPro" id="IPR052157">
    <property type="entry name" value="BCAA_transport_permease"/>
</dbReference>
<feature type="transmembrane region" description="Helical" evidence="10">
    <location>
        <begin position="160"/>
        <end position="185"/>
    </location>
</feature>
<evidence type="ECO:0000313" key="11">
    <source>
        <dbReference type="EMBL" id="EFB91129.1"/>
    </source>
</evidence>
<feature type="transmembrane region" description="Helical" evidence="10">
    <location>
        <begin position="95"/>
        <end position="118"/>
    </location>
</feature>
<dbReference type="RefSeq" id="WP_009164443.1">
    <property type="nucleotide sequence ID" value="NZ_ADFP01000050.1"/>
</dbReference>
<dbReference type="InterPro" id="IPR001851">
    <property type="entry name" value="ABC_transp_permease"/>
</dbReference>
<keyword evidence="4" id="KW-0997">Cell inner membrane</keyword>
<evidence type="ECO:0000256" key="9">
    <source>
        <dbReference type="ARBA" id="ARBA00037998"/>
    </source>
</evidence>
<keyword evidence="7 10" id="KW-1133">Transmembrane helix</keyword>
<organism evidence="11 12">
    <name type="scientific">Pyramidobacter piscolens W5455</name>
    <dbReference type="NCBI Taxonomy" id="352165"/>
    <lineage>
        <taxon>Bacteria</taxon>
        <taxon>Thermotogati</taxon>
        <taxon>Synergistota</taxon>
        <taxon>Synergistia</taxon>
        <taxon>Synergistales</taxon>
        <taxon>Dethiosulfovibrionaceae</taxon>
        <taxon>Pyramidobacter</taxon>
    </lineage>
</organism>
<comment type="subcellular location">
    <subcellularLocation>
        <location evidence="1">Cell membrane</location>
        <topology evidence="1">Multi-pass membrane protein</topology>
    </subcellularLocation>
</comment>
<feature type="transmembrane region" description="Helical" evidence="10">
    <location>
        <begin position="60"/>
        <end position="83"/>
    </location>
</feature>
<keyword evidence="12" id="KW-1185">Reference proteome</keyword>
<protein>
    <submittedName>
        <fullName evidence="11">Branched-chain amino acid ABC transporter, permease protein</fullName>
    </submittedName>
</protein>
<dbReference type="Pfam" id="PF02653">
    <property type="entry name" value="BPD_transp_2"/>
    <property type="match status" value="1"/>
</dbReference>
<accession>A0ABM9ZW45</accession>
<keyword evidence="6" id="KW-0029">Amino-acid transport</keyword>
<evidence type="ECO:0000256" key="10">
    <source>
        <dbReference type="SAM" id="Phobius"/>
    </source>
</evidence>
<comment type="caution">
    <text evidence="11">The sequence shown here is derived from an EMBL/GenBank/DDBJ whole genome shotgun (WGS) entry which is preliminary data.</text>
</comment>
<feature type="transmembrane region" description="Helical" evidence="10">
    <location>
        <begin position="12"/>
        <end position="32"/>
    </location>
</feature>
<evidence type="ECO:0000313" key="12">
    <source>
        <dbReference type="Proteomes" id="UP000006462"/>
    </source>
</evidence>
<dbReference type="Proteomes" id="UP000006462">
    <property type="component" value="Unassembled WGS sequence"/>
</dbReference>
<reference evidence="11 12" key="1">
    <citation type="submission" date="2009-12" db="EMBL/GenBank/DDBJ databases">
        <authorList>
            <person name="Shrivastava S."/>
            <person name="Madupu R."/>
            <person name="Durkin A.S."/>
            <person name="Torralba M."/>
            <person name="Methe B."/>
            <person name="Sutton G.G."/>
            <person name="Strausberg R.L."/>
            <person name="Nelson K.E."/>
        </authorList>
    </citation>
    <scope>NUCLEOTIDE SEQUENCE [LARGE SCALE GENOMIC DNA]</scope>
    <source>
        <strain evidence="11 12">W5455</strain>
    </source>
</reference>
<evidence type="ECO:0000256" key="3">
    <source>
        <dbReference type="ARBA" id="ARBA00022475"/>
    </source>
</evidence>
<dbReference type="PANTHER" id="PTHR11795">
    <property type="entry name" value="BRANCHED-CHAIN AMINO ACID TRANSPORT SYSTEM PERMEASE PROTEIN LIVH"/>
    <property type="match status" value="1"/>
</dbReference>
<keyword evidence="3" id="KW-1003">Cell membrane</keyword>
<dbReference type="CDD" id="cd06582">
    <property type="entry name" value="TM_PBP1_LivH_like"/>
    <property type="match status" value="1"/>
</dbReference>
<evidence type="ECO:0000256" key="1">
    <source>
        <dbReference type="ARBA" id="ARBA00004651"/>
    </source>
</evidence>
<evidence type="ECO:0000256" key="2">
    <source>
        <dbReference type="ARBA" id="ARBA00022448"/>
    </source>
</evidence>
<dbReference type="PANTHER" id="PTHR11795:SF371">
    <property type="entry name" value="HIGH-AFFINITY BRANCHED-CHAIN AMINO ACID TRANSPORT SYSTEM PERMEASE PROTEIN LIVH"/>
    <property type="match status" value="1"/>
</dbReference>
<evidence type="ECO:0000256" key="4">
    <source>
        <dbReference type="ARBA" id="ARBA00022519"/>
    </source>
</evidence>
<evidence type="ECO:0000256" key="7">
    <source>
        <dbReference type="ARBA" id="ARBA00022989"/>
    </source>
</evidence>
<feature type="transmembrane region" description="Helical" evidence="10">
    <location>
        <begin position="211"/>
        <end position="232"/>
    </location>
</feature>
<keyword evidence="2" id="KW-0813">Transport</keyword>
<evidence type="ECO:0000256" key="6">
    <source>
        <dbReference type="ARBA" id="ARBA00022970"/>
    </source>
</evidence>
<gene>
    <name evidence="11" type="ORF">HMPREF7215_1273</name>
</gene>
<dbReference type="EMBL" id="ADFP01000050">
    <property type="protein sequence ID" value="EFB91129.1"/>
    <property type="molecule type" value="Genomic_DNA"/>
</dbReference>
<evidence type="ECO:0000256" key="8">
    <source>
        <dbReference type="ARBA" id="ARBA00023136"/>
    </source>
</evidence>
<sequence>MATFLQQVVNGLSLGSVYALIAVGYSLVYSILLFSNFAHGGFLVVGGYVAYGMLNAMGMNVWAAGAGAILAAGVVAIVTERMAYRPIRERTSATLYLLIASMGVSIVIENIFVVTIGGRYRALPEVFPAQPIVLAARAVGEAGEAALRFFPGAAEGLTPLLTISAFDLVSLGVTVVFLLLLQMFLMRTRWGLAIRAAACDLRTAGLMGVNVNLLIAIVFFVAGALAAVGGIFLATRYTLYPQLGNMITTKAFVAAVIGGLGSLPGAVIGGILLGLAEMLTAGFISSQMRDFVVFALLIATLIIKPSGLFGRDIRDKV</sequence>